<evidence type="ECO:0000256" key="1">
    <source>
        <dbReference type="ARBA" id="ARBA00005513"/>
    </source>
</evidence>
<dbReference type="InterPro" id="IPR050059">
    <property type="entry name" value="ATP_synthase_B_chain"/>
</dbReference>
<dbReference type="GO" id="GO:0045259">
    <property type="term" value="C:proton-transporting ATP synthase complex"/>
    <property type="evidence" value="ECO:0007669"/>
    <property type="project" value="UniProtKB-KW"/>
</dbReference>
<sequence length="192" mass="20640">MRLMMTRRSIRVLLGAVLGLTPSAAMAGGKMPQMDFSNPLTGEQVVWMAIIMIGLYFILSRWALPQIGQVIENRQSRILSDLDTARAAKSRAEHAVAELNLAIRNAREASQSAIAEAVNAAKAKAREQSAALTAELDAQIARAEAEIDISRQQAVAALPPVAEEVTASLLQRLTGTTADRARIERTIAAILA</sequence>
<dbReference type="GO" id="GO:0005886">
    <property type="term" value="C:plasma membrane"/>
    <property type="evidence" value="ECO:0007669"/>
    <property type="project" value="UniProtKB-SubCell"/>
</dbReference>
<evidence type="ECO:0000256" key="7">
    <source>
        <dbReference type="ARBA" id="ARBA00023065"/>
    </source>
</evidence>
<dbReference type="AlphaFoldDB" id="A0AAW9DRX9"/>
<keyword evidence="6 13" id="KW-1133">Transmembrane helix</keyword>
<dbReference type="Pfam" id="PF00430">
    <property type="entry name" value="ATP-synt_B"/>
    <property type="match status" value="1"/>
</dbReference>
<evidence type="ECO:0000256" key="8">
    <source>
        <dbReference type="ARBA" id="ARBA00023136"/>
    </source>
</evidence>
<keyword evidence="18" id="KW-1185">Reference proteome</keyword>
<dbReference type="HAMAP" id="MF_01398">
    <property type="entry name" value="ATP_synth_b_bprime"/>
    <property type="match status" value="1"/>
</dbReference>
<evidence type="ECO:0000256" key="16">
    <source>
        <dbReference type="SAM" id="SignalP"/>
    </source>
</evidence>
<comment type="subcellular location">
    <subcellularLocation>
        <location evidence="13">Cell membrane</location>
        <topology evidence="13">Single-pass membrane protein</topology>
    </subcellularLocation>
    <subcellularLocation>
        <location evidence="12">Endomembrane system</location>
        <topology evidence="12">Single-pass membrane protein</topology>
    </subcellularLocation>
</comment>
<gene>
    <name evidence="13" type="primary">atpF</name>
    <name evidence="17" type="ORF">SIL87_08615</name>
</gene>
<evidence type="ECO:0000256" key="3">
    <source>
        <dbReference type="ARBA" id="ARBA00022547"/>
    </source>
</evidence>
<keyword evidence="4 13" id="KW-0812">Transmembrane</keyword>
<keyword evidence="2 13" id="KW-0813">Transport</keyword>
<evidence type="ECO:0000256" key="2">
    <source>
        <dbReference type="ARBA" id="ARBA00022448"/>
    </source>
</evidence>
<evidence type="ECO:0000256" key="14">
    <source>
        <dbReference type="RuleBase" id="RU003848"/>
    </source>
</evidence>
<comment type="function">
    <text evidence="11">Component of the F(0) channel, it forms part of the peripheral stalk, linking F(1) to F(0). The b'-subunit is a diverged and duplicated form of b found in plants and photosynthetic bacteria.</text>
</comment>
<dbReference type="GO" id="GO:0046933">
    <property type="term" value="F:proton-transporting ATP synthase activity, rotational mechanism"/>
    <property type="evidence" value="ECO:0007669"/>
    <property type="project" value="UniProtKB-UniRule"/>
</dbReference>
<comment type="function">
    <text evidence="10 13">F(1)F(0) ATP synthase produces ATP from ADP in the presence of a proton or sodium gradient. F-type ATPases consist of two structural domains, F(1) containing the extramembraneous catalytic core and F(0) containing the membrane proton channel, linked together by a central stalk and a peripheral stalk. During catalysis, ATP synthesis in the catalytic domain of F(1) is coupled via a rotary mechanism of the central stalk subunits to proton translocation.</text>
</comment>
<feature type="chain" id="PRO_5043745944" description="ATP synthase subunit b" evidence="16">
    <location>
        <begin position="28"/>
        <end position="192"/>
    </location>
</feature>
<dbReference type="EMBL" id="JAWXYB010000018">
    <property type="protein sequence ID" value="MDX5930822.1"/>
    <property type="molecule type" value="Genomic_DNA"/>
</dbReference>
<keyword evidence="8 13" id="KW-0472">Membrane</keyword>
<feature type="coiled-coil region" evidence="15">
    <location>
        <begin position="82"/>
        <end position="153"/>
    </location>
</feature>
<evidence type="ECO:0000256" key="10">
    <source>
        <dbReference type="ARBA" id="ARBA00025198"/>
    </source>
</evidence>
<keyword evidence="5 13" id="KW-0375">Hydrogen ion transport</keyword>
<name>A0AAW9DRX9_ACIAO</name>
<comment type="similarity">
    <text evidence="1 13 14">Belongs to the ATPase B chain family.</text>
</comment>
<protein>
    <recommendedName>
        <fullName evidence="13">ATP synthase subunit b</fullName>
    </recommendedName>
    <alternativeName>
        <fullName evidence="13">ATP synthase F(0) sector subunit b</fullName>
    </alternativeName>
    <alternativeName>
        <fullName evidence="13">ATPase subunit I</fullName>
    </alternativeName>
    <alternativeName>
        <fullName evidence="13">F-type ATPase subunit b</fullName>
        <shortName evidence="13">F-ATPase subunit b</shortName>
    </alternativeName>
</protein>
<evidence type="ECO:0000256" key="11">
    <source>
        <dbReference type="ARBA" id="ARBA00025614"/>
    </source>
</evidence>
<evidence type="ECO:0000256" key="13">
    <source>
        <dbReference type="HAMAP-Rule" id="MF_01398"/>
    </source>
</evidence>
<feature type="signal peptide" evidence="16">
    <location>
        <begin position="1"/>
        <end position="27"/>
    </location>
</feature>
<dbReference type="PANTHER" id="PTHR33445">
    <property type="entry name" value="ATP SYNTHASE SUBUNIT B', CHLOROPLASTIC"/>
    <property type="match status" value="1"/>
</dbReference>
<evidence type="ECO:0000313" key="17">
    <source>
        <dbReference type="EMBL" id="MDX5930822.1"/>
    </source>
</evidence>
<comment type="subunit">
    <text evidence="13">F-type ATPases have 2 components, F(1) - the catalytic core - and F(0) - the membrane proton channel. F(1) has five subunits: alpha(3), beta(3), gamma(1), delta(1), epsilon(1). F(0) has three main subunits: a(1), b(2) and c(10-14). The alpha and beta chains form an alternating ring which encloses part of the gamma chain. F(1) is attached to F(0) by a central stalk formed by the gamma and epsilon chains, while a peripheral stalk is formed by the delta and b chains.</text>
</comment>
<proteinExistence type="inferred from homology"/>
<dbReference type="RefSeq" id="WP_319613750.1">
    <property type="nucleotide sequence ID" value="NZ_JAWXYB010000018.1"/>
</dbReference>
<evidence type="ECO:0000313" key="18">
    <source>
        <dbReference type="Proteomes" id="UP001279553"/>
    </source>
</evidence>
<dbReference type="Proteomes" id="UP001279553">
    <property type="component" value="Unassembled WGS sequence"/>
</dbReference>
<dbReference type="GO" id="GO:0046961">
    <property type="term" value="F:proton-transporting ATPase activity, rotational mechanism"/>
    <property type="evidence" value="ECO:0007669"/>
    <property type="project" value="TreeGrafter"/>
</dbReference>
<evidence type="ECO:0000256" key="15">
    <source>
        <dbReference type="SAM" id="Coils"/>
    </source>
</evidence>
<keyword evidence="15" id="KW-0175">Coiled coil</keyword>
<keyword evidence="13" id="KW-1003">Cell membrane</keyword>
<keyword evidence="7 13" id="KW-0406">Ion transport</keyword>
<evidence type="ECO:0000256" key="9">
    <source>
        <dbReference type="ARBA" id="ARBA00023310"/>
    </source>
</evidence>
<feature type="transmembrane region" description="Helical" evidence="13">
    <location>
        <begin position="45"/>
        <end position="64"/>
    </location>
</feature>
<reference evidence="17 18" key="1">
    <citation type="submission" date="2023-11" db="EMBL/GenBank/DDBJ databases">
        <title>MicrobeMod: A computational toolkit for identifying prokaryotic methylation and restriction-modification with nanopore sequencing.</title>
        <authorList>
            <person name="Crits-Christoph A."/>
            <person name="Kang S.C."/>
            <person name="Lee H."/>
            <person name="Ostrov N."/>
        </authorList>
    </citation>
    <scope>NUCLEOTIDE SEQUENCE [LARGE SCALE GENOMIC DNA]</scope>
    <source>
        <strain evidence="17 18">DSMZ 700</strain>
    </source>
</reference>
<evidence type="ECO:0000256" key="5">
    <source>
        <dbReference type="ARBA" id="ARBA00022781"/>
    </source>
</evidence>
<keyword evidence="16" id="KW-0732">Signal</keyword>
<accession>A0AAW9DRX9</accession>
<evidence type="ECO:0000256" key="6">
    <source>
        <dbReference type="ARBA" id="ARBA00022989"/>
    </source>
</evidence>
<evidence type="ECO:0000256" key="4">
    <source>
        <dbReference type="ARBA" id="ARBA00022692"/>
    </source>
</evidence>
<dbReference type="CDD" id="cd06503">
    <property type="entry name" value="ATP-synt_Fo_b"/>
    <property type="match status" value="1"/>
</dbReference>
<dbReference type="InterPro" id="IPR002146">
    <property type="entry name" value="ATP_synth_b/b'su_bac/chlpt"/>
</dbReference>
<keyword evidence="3 13" id="KW-0138">CF(0)</keyword>
<comment type="caution">
    <text evidence="17">The sequence shown here is derived from an EMBL/GenBank/DDBJ whole genome shotgun (WGS) entry which is preliminary data.</text>
</comment>
<dbReference type="PANTHER" id="PTHR33445:SF1">
    <property type="entry name" value="ATP SYNTHASE SUBUNIT B"/>
    <property type="match status" value="1"/>
</dbReference>
<organism evidence="17 18">
    <name type="scientific">Acidiphilium acidophilum</name>
    <name type="common">Thiobacillus acidophilus</name>
    <dbReference type="NCBI Taxonomy" id="76588"/>
    <lineage>
        <taxon>Bacteria</taxon>
        <taxon>Pseudomonadati</taxon>
        <taxon>Pseudomonadota</taxon>
        <taxon>Alphaproteobacteria</taxon>
        <taxon>Acetobacterales</taxon>
        <taxon>Acidocellaceae</taxon>
        <taxon>Acidiphilium</taxon>
    </lineage>
</organism>
<evidence type="ECO:0000256" key="12">
    <source>
        <dbReference type="ARBA" id="ARBA00037847"/>
    </source>
</evidence>
<dbReference type="GO" id="GO:0012505">
    <property type="term" value="C:endomembrane system"/>
    <property type="evidence" value="ECO:0007669"/>
    <property type="project" value="UniProtKB-SubCell"/>
</dbReference>
<keyword evidence="9 13" id="KW-0066">ATP synthesis</keyword>